<dbReference type="InterPro" id="IPR009971">
    <property type="entry name" value="DUF1496"/>
</dbReference>
<dbReference type="RefSeq" id="WP_008076890.1">
    <property type="nucleotide sequence ID" value="NZ_AEVT01000060.1"/>
</dbReference>
<evidence type="ECO:0000256" key="2">
    <source>
        <dbReference type="SAM" id="SignalP"/>
    </source>
</evidence>
<dbReference type="eggNOG" id="ENOG5033A83">
    <property type="taxonomic scope" value="Bacteria"/>
</dbReference>
<evidence type="ECO:0000256" key="1">
    <source>
        <dbReference type="SAM" id="MobiDB-lite"/>
    </source>
</evidence>
<evidence type="ECO:0000313" key="3">
    <source>
        <dbReference type="EMBL" id="EGA70264.1"/>
    </source>
</evidence>
<feature type="region of interest" description="Disordered" evidence="1">
    <location>
        <begin position="84"/>
        <end position="105"/>
    </location>
</feature>
<reference evidence="3 4" key="1">
    <citation type="journal article" date="2012" name="Int. J. Syst. Evol. Microbiol.">
        <title>Vibrio caribbeanicus sp. nov., isolated from the marine sponge Scleritoderma cyanea.</title>
        <authorList>
            <person name="Hoffmann M."/>
            <person name="Monday S.R."/>
            <person name="Allard M.W."/>
            <person name="Strain E.A."/>
            <person name="Whittaker P."/>
            <person name="Naum M."/>
            <person name="McCarthy P.J."/>
            <person name="Lopez J.V."/>
            <person name="Fischer M."/>
            <person name="Brown E.W."/>
        </authorList>
    </citation>
    <scope>NUCLEOTIDE SEQUENCE [LARGE SCALE GENOMIC DNA]</scope>
    <source>
        <strain evidence="4">DSMZ 21326</strain>
    </source>
</reference>
<name>E8M6W0_PHOS4</name>
<comment type="caution">
    <text evidence="3">The sequence shown here is derived from an EMBL/GenBank/DDBJ whole genome shotgun (WGS) entry which is preliminary data.</text>
</comment>
<sequence>MRNYIWGSLFLMTAFGASAEISKPIGKSTVIGVGVNANTVAQRVCYYQDQAYSEGAMLQVGDHIIQCASANDFETNGALKWQPIDKNHSPQIEQTDGAVKRYKVN</sequence>
<evidence type="ECO:0000313" key="4">
    <source>
        <dbReference type="Proteomes" id="UP000006228"/>
    </source>
</evidence>
<protein>
    <recommendedName>
        <fullName evidence="5">DUF1496 domain-containing protein</fullName>
    </recommendedName>
</protein>
<gene>
    <name evidence="3" type="ORF">VISI1226_13571</name>
</gene>
<dbReference type="Pfam" id="PF07383">
    <property type="entry name" value="DUF1496"/>
    <property type="match status" value="1"/>
</dbReference>
<feature type="chain" id="PRO_5003224811" description="DUF1496 domain-containing protein" evidence="2">
    <location>
        <begin position="20"/>
        <end position="105"/>
    </location>
</feature>
<proteinExistence type="predicted"/>
<dbReference type="GeneID" id="95569329"/>
<feature type="signal peptide" evidence="2">
    <location>
        <begin position="1"/>
        <end position="19"/>
    </location>
</feature>
<dbReference type="EMBL" id="AEVT01000060">
    <property type="protein sequence ID" value="EGA70264.1"/>
    <property type="molecule type" value="Genomic_DNA"/>
</dbReference>
<dbReference type="AlphaFoldDB" id="E8M6W0"/>
<accession>E8M6W0</accession>
<keyword evidence="2" id="KW-0732">Signal</keyword>
<organism evidence="3 4">
    <name type="scientific">Vibrio sinaloensis DSM 21326</name>
    <dbReference type="NCBI Taxonomy" id="945550"/>
    <lineage>
        <taxon>Bacteria</taxon>
        <taxon>Pseudomonadati</taxon>
        <taxon>Pseudomonadota</taxon>
        <taxon>Gammaproteobacteria</taxon>
        <taxon>Vibrionales</taxon>
        <taxon>Vibrionaceae</taxon>
        <taxon>Vibrio</taxon>
        <taxon>Vibrio oreintalis group</taxon>
    </lineage>
</organism>
<dbReference type="Proteomes" id="UP000006228">
    <property type="component" value="Unassembled WGS sequence"/>
</dbReference>
<evidence type="ECO:0008006" key="5">
    <source>
        <dbReference type="Google" id="ProtNLM"/>
    </source>
</evidence>